<evidence type="ECO:0000256" key="1">
    <source>
        <dbReference type="ARBA" id="ARBA00022737"/>
    </source>
</evidence>
<dbReference type="Gene3D" id="3.10.580.10">
    <property type="entry name" value="CBS-domain"/>
    <property type="match status" value="1"/>
</dbReference>
<dbReference type="SUPFAM" id="SSF54631">
    <property type="entry name" value="CBS-domain pair"/>
    <property type="match status" value="1"/>
</dbReference>
<protein>
    <submittedName>
        <fullName evidence="4">CBS domain-containing protein</fullName>
    </submittedName>
</protein>
<dbReference type="Proteomes" id="UP000184148">
    <property type="component" value="Unassembled WGS sequence"/>
</dbReference>
<organism evidence="4 5">
    <name type="scientific">Desulforamulus putei DSM 12395</name>
    <dbReference type="NCBI Taxonomy" id="1121429"/>
    <lineage>
        <taxon>Bacteria</taxon>
        <taxon>Bacillati</taxon>
        <taxon>Bacillota</taxon>
        <taxon>Clostridia</taxon>
        <taxon>Eubacteriales</taxon>
        <taxon>Peptococcaceae</taxon>
        <taxon>Desulforamulus</taxon>
    </lineage>
</organism>
<dbReference type="STRING" id="1121429.SAMN02745133_03015"/>
<dbReference type="EMBL" id="FQUY01000036">
    <property type="protein sequence ID" value="SHF57759.1"/>
    <property type="molecule type" value="Genomic_DNA"/>
</dbReference>
<dbReference type="SMART" id="SM00116">
    <property type="entry name" value="CBS"/>
    <property type="match status" value="2"/>
</dbReference>
<name>A0A1M5CSQ2_9FIRM</name>
<keyword evidence="2" id="KW-0129">CBS domain</keyword>
<dbReference type="InterPro" id="IPR000644">
    <property type="entry name" value="CBS_dom"/>
</dbReference>
<evidence type="ECO:0000256" key="2">
    <source>
        <dbReference type="PROSITE-ProRule" id="PRU00703"/>
    </source>
</evidence>
<reference evidence="5" key="1">
    <citation type="submission" date="2016-11" db="EMBL/GenBank/DDBJ databases">
        <authorList>
            <person name="Varghese N."/>
            <person name="Submissions S."/>
        </authorList>
    </citation>
    <scope>NUCLEOTIDE SEQUENCE [LARGE SCALE GENOMIC DNA]</scope>
    <source>
        <strain evidence="5">DSM 12395</strain>
    </source>
</reference>
<dbReference type="RefSeq" id="WP_073240178.1">
    <property type="nucleotide sequence ID" value="NZ_FQUY01000036.1"/>
</dbReference>
<dbReference type="PANTHER" id="PTHR48108">
    <property type="entry name" value="CBS DOMAIN-CONTAINING PROTEIN CBSX2, CHLOROPLASTIC"/>
    <property type="match status" value="1"/>
</dbReference>
<dbReference type="PROSITE" id="PS51371">
    <property type="entry name" value="CBS"/>
    <property type="match status" value="2"/>
</dbReference>
<dbReference type="CDD" id="cd02205">
    <property type="entry name" value="CBS_pair_SF"/>
    <property type="match status" value="1"/>
</dbReference>
<feature type="domain" description="CBS" evidence="3">
    <location>
        <begin position="108"/>
        <end position="163"/>
    </location>
</feature>
<accession>A0A1M5CSQ2</accession>
<dbReference type="InterPro" id="IPR051462">
    <property type="entry name" value="CBS_domain-containing"/>
</dbReference>
<dbReference type="AlphaFoldDB" id="A0A1M5CSQ2"/>
<dbReference type="Pfam" id="PF00571">
    <property type="entry name" value="CBS"/>
    <property type="match status" value="2"/>
</dbReference>
<gene>
    <name evidence="4" type="ORF">SAMN02745133_03015</name>
</gene>
<evidence type="ECO:0000259" key="3">
    <source>
        <dbReference type="PROSITE" id="PS51371"/>
    </source>
</evidence>
<evidence type="ECO:0000313" key="5">
    <source>
        <dbReference type="Proteomes" id="UP000184148"/>
    </source>
</evidence>
<keyword evidence="5" id="KW-1185">Reference proteome</keyword>
<dbReference type="InterPro" id="IPR046342">
    <property type="entry name" value="CBS_dom_sf"/>
</dbReference>
<sequence length="163" mass="18379">MKKIPVREVMTPIFDYTTIHQNATIKEAIDVLKKSFFLDEQGNAHGHASLLVVNQKKELVGILTLKSLLEALVIAKKENENVFNSYYWLYFLEETHKSAAGIPVKKVMRSRKLVSVKSDDDIMDAVELMVKHKVNSIPVINGAGRLVGILRSKDVFGMINELL</sequence>
<dbReference type="PANTHER" id="PTHR48108:SF26">
    <property type="entry name" value="CBS DOMAIN-CONTAINING PROTEIN DDB_G0289609"/>
    <property type="match status" value="1"/>
</dbReference>
<evidence type="ECO:0000313" key="4">
    <source>
        <dbReference type="EMBL" id="SHF57759.1"/>
    </source>
</evidence>
<proteinExistence type="predicted"/>
<keyword evidence="1" id="KW-0677">Repeat</keyword>
<feature type="domain" description="CBS" evidence="3">
    <location>
        <begin position="10"/>
        <end position="81"/>
    </location>
</feature>